<comment type="caution">
    <text evidence="10">The sequence shown here is derived from an EMBL/GenBank/DDBJ whole genome shotgun (WGS) entry which is preliminary data.</text>
</comment>
<keyword evidence="6 9" id="KW-0732">Signal</keyword>
<evidence type="ECO:0000256" key="4">
    <source>
        <dbReference type="ARBA" id="ARBA00022525"/>
    </source>
</evidence>
<dbReference type="GO" id="GO:1901371">
    <property type="term" value="P:regulation of leaf morphogenesis"/>
    <property type="evidence" value="ECO:0007669"/>
    <property type="project" value="TreeGrafter"/>
</dbReference>
<keyword evidence="5" id="KW-0372">Hormone</keyword>
<keyword evidence="7" id="KW-0379">Hydroxylation</keyword>
<evidence type="ECO:0000256" key="7">
    <source>
        <dbReference type="ARBA" id="ARBA00023278"/>
    </source>
</evidence>
<evidence type="ECO:0000256" key="8">
    <source>
        <dbReference type="SAM" id="MobiDB-lite"/>
    </source>
</evidence>
<reference evidence="10" key="2">
    <citation type="journal article" date="2024" name="Plant">
        <title>Genomic evolution and insights into agronomic trait innovations of Sesamum species.</title>
        <authorList>
            <person name="Miao H."/>
            <person name="Wang L."/>
            <person name="Qu L."/>
            <person name="Liu H."/>
            <person name="Sun Y."/>
            <person name="Le M."/>
            <person name="Wang Q."/>
            <person name="Wei S."/>
            <person name="Zheng Y."/>
            <person name="Lin W."/>
            <person name="Duan Y."/>
            <person name="Cao H."/>
            <person name="Xiong S."/>
            <person name="Wang X."/>
            <person name="Wei L."/>
            <person name="Li C."/>
            <person name="Ma Q."/>
            <person name="Ju M."/>
            <person name="Zhao R."/>
            <person name="Li G."/>
            <person name="Mu C."/>
            <person name="Tian Q."/>
            <person name="Mei H."/>
            <person name="Zhang T."/>
            <person name="Gao T."/>
            <person name="Zhang H."/>
        </authorList>
    </citation>
    <scope>NUCLEOTIDE SEQUENCE</scope>
    <source>
        <strain evidence="10">G02</strain>
    </source>
</reference>
<feature type="chain" id="PRO_5043610055" evidence="9">
    <location>
        <begin position="30"/>
        <end position="88"/>
    </location>
</feature>
<dbReference type="AlphaFoldDB" id="A0AAW2REG2"/>
<evidence type="ECO:0000256" key="2">
    <source>
        <dbReference type="ARBA" id="ARBA00008963"/>
    </source>
</evidence>
<dbReference type="GO" id="GO:2000280">
    <property type="term" value="P:regulation of root development"/>
    <property type="evidence" value="ECO:0007669"/>
    <property type="project" value="TreeGrafter"/>
</dbReference>
<evidence type="ECO:0000256" key="3">
    <source>
        <dbReference type="ARBA" id="ARBA00022523"/>
    </source>
</evidence>
<dbReference type="GO" id="GO:1902025">
    <property type="term" value="P:nitrate import"/>
    <property type="evidence" value="ECO:0007669"/>
    <property type="project" value="TreeGrafter"/>
</dbReference>
<dbReference type="GO" id="GO:0048364">
    <property type="term" value="P:root development"/>
    <property type="evidence" value="ECO:0007669"/>
    <property type="project" value="InterPro"/>
</dbReference>
<evidence type="ECO:0000256" key="6">
    <source>
        <dbReference type="ARBA" id="ARBA00022729"/>
    </source>
</evidence>
<dbReference type="PANTHER" id="PTHR33348:SF3">
    <property type="entry name" value="PRECURSOR OF CEP1"/>
    <property type="match status" value="1"/>
</dbReference>
<dbReference type="EMBL" id="JACGWJ010000013">
    <property type="protein sequence ID" value="KAL0377733.1"/>
    <property type="molecule type" value="Genomic_DNA"/>
</dbReference>
<feature type="signal peptide" evidence="9">
    <location>
        <begin position="1"/>
        <end position="29"/>
    </location>
</feature>
<comment type="similarity">
    <text evidence="2">Belongs to the C-terminally encoded plant signaling peptide (CEP) family.</text>
</comment>
<name>A0AAW2REG2_SESRA</name>
<proteinExistence type="inferred from homology"/>
<reference evidence="10" key="1">
    <citation type="submission" date="2020-06" db="EMBL/GenBank/DDBJ databases">
        <authorList>
            <person name="Li T."/>
            <person name="Hu X."/>
            <person name="Zhang T."/>
            <person name="Song X."/>
            <person name="Zhang H."/>
            <person name="Dai N."/>
            <person name="Sheng W."/>
            <person name="Hou X."/>
            <person name="Wei L."/>
        </authorList>
    </citation>
    <scope>NUCLEOTIDE SEQUENCE</scope>
    <source>
        <strain evidence="10">G02</strain>
        <tissue evidence="10">Leaf</tissue>
    </source>
</reference>
<dbReference type="PANTHER" id="PTHR33348">
    <property type="entry name" value="PRECURSOR OF CEP5"/>
    <property type="match status" value="1"/>
</dbReference>
<evidence type="ECO:0000256" key="1">
    <source>
        <dbReference type="ARBA" id="ARBA00004271"/>
    </source>
</evidence>
<organism evidence="10">
    <name type="scientific">Sesamum radiatum</name>
    <name type="common">Black benniseed</name>
    <dbReference type="NCBI Taxonomy" id="300843"/>
    <lineage>
        <taxon>Eukaryota</taxon>
        <taxon>Viridiplantae</taxon>
        <taxon>Streptophyta</taxon>
        <taxon>Embryophyta</taxon>
        <taxon>Tracheophyta</taxon>
        <taxon>Spermatophyta</taxon>
        <taxon>Magnoliopsida</taxon>
        <taxon>eudicotyledons</taxon>
        <taxon>Gunneridae</taxon>
        <taxon>Pentapetalae</taxon>
        <taxon>asterids</taxon>
        <taxon>lamiids</taxon>
        <taxon>Lamiales</taxon>
        <taxon>Pedaliaceae</taxon>
        <taxon>Sesamum</taxon>
    </lineage>
</organism>
<feature type="region of interest" description="Disordered" evidence="8">
    <location>
        <begin position="50"/>
        <end position="88"/>
    </location>
</feature>
<keyword evidence="3" id="KW-0052">Apoplast</keyword>
<evidence type="ECO:0000256" key="5">
    <source>
        <dbReference type="ARBA" id="ARBA00022702"/>
    </source>
</evidence>
<protein>
    <submittedName>
        <fullName evidence="10">Precursor of CEP8</fullName>
    </submittedName>
</protein>
<gene>
    <name evidence="10" type="ORF">Sradi_3078800</name>
</gene>
<dbReference type="GO" id="GO:0005179">
    <property type="term" value="F:hormone activity"/>
    <property type="evidence" value="ECO:0007669"/>
    <property type="project" value="UniProtKB-KW"/>
</dbReference>
<keyword evidence="4" id="KW-0964">Secreted</keyword>
<dbReference type="GO" id="GO:0048046">
    <property type="term" value="C:apoplast"/>
    <property type="evidence" value="ECO:0007669"/>
    <property type="project" value="UniProtKB-SubCell"/>
</dbReference>
<dbReference type="InterPro" id="IPR033250">
    <property type="entry name" value="CEP"/>
</dbReference>
<evidence type="ECO:0000313" key="10">
    <source>
        <dbReference type="EMBL" id="KAL0377733.1"/>
    </source>
</evidence>
<dbReference type="GO" id="GO:0006995">
    <property type="term" value="P:cellular response to nitrogen starvation"/>
    <property type="evidence" value="ECO:0007669"/>
    <property type="project" value="UniProtKB-ARBA"/>
</dbReference>
<sequence>MAKDSKALAICVLILLLLIVCQQIVSVEGRHLKCRKCSKGHHKKSLRVINVGGKHGGTGTQMSKAENVDDFRPTVPGHSPGIGHSVHD</sequence>
<comment type="subcellular location">
    <subcellularLocation>
        <location evidence="1">Secreted</location>
        <location evidence="1">Extracellular space</location>
        <location evidence="1">Apoplast</location>
    </subcellularLocation>
</comment>
<evidence type="ECO:0000256" key="9">
    <source>
        <dbReference type="SAM" id="SignalP"/>
    </source>
</evidence>
<accession>A0AAW2REG2</accession>